<accession>A0ABD2B440</accession>
<evidence type="ECO:0000256" key="9">
    <source>
        <dbReference type="ARBA" id="ARBA00023224"/>
    </source>
</evidence>
<comment type="caution">
    <text evidence="11">The sequence shown here is derived from an EMBL/GenBank/DDBJ whole genome shotgun (WGS) entry which is preliminary data.</text>
</comment>
<keyword evidence="7 10" id="KW-0472">Membrane</keyword>
<feature type="transmembrane region" description="Helical" evidence="10">
    <location>
        <begin position="28"/>
        <end position="46"/>
    </location>
</feature>
<evidence type="ECO:0000313" key="11">
    <source>
        <dbReference type="EMBL" id="KAL2727492.1"/>
    </source>
</evidence>
<evidence type="ECO:0000256" key="4">
    <source>
        <dbReference type="ARBA" id="ARBA00022692"/>
    </source>
</evidence>
<comment type="caution">
    <text evidence="10">Lacks conserved residue(s) required for the propagation of feature annotation.</text>
</comment>
<dbReference type="EMBL" id="JAYRBN010000100">
    <property type="protein sequence ID" value="KAL2727492.1"/>
    <property type="molecule type" value="Genomic_DNA"/>
</dbReference>
<evidence type="ECO:0000256" key="10">
    <source>
        <dbReference type="RuleBase" id="RU351113"/>
    </source>
</evidence>
<organism evidence="11 12">
    <name type="scientific">Vespula maculifrons</name>
    <name type="common">Eastern yellow jacket</name>
    <name type="synonym">Wasp</name>
    <dbReference type="NCBI Taxonomy" id="7453"/>
    <lineage>
        <taxon>Eukaryota</taxon>
        <taxon>Metazoa</taxon>
        <taxon>Ecdysozoa</taxon>
        <taxon>Arthropoda</taxon>
        <taxon>Hexapoda</taxon>
        <taxon>Insecta</taxon>
        <taxon>Pterygota</taxon>
        <taxon>Neoptera</taxon>
        <taxon>Endopterygota</taxon>
        <taxon>Hymenoptera</taxon>
        <taxon>Apocrita</taxon>
        <taxon>Aculeata</taxon>
        <taxon>Vespoidea</taxon>
        <taxon>Vespidae</taxon>
        <taxon>Vespinae</taxon>
        <taxon>Vespula</taxon>
    </lineage>
</organism>
<keyword evidence="5 10" id="KW-0552">Olfaction</keyword>
<feature type="transmembrane region" description="Helical" evidence="10">
    <location>
        <begin position="58"/>
        <end position="74"/>
    </location>
</feature>
<keyword evidence="4 10" id="KW-0812">Transmembrane</keyword>
<keyword evidence="8 10" id="KW-0675">Receptor</keyword>
<reference evidence="11 12" key="1">
    <citation type="journal article" date="2024" name="Ann. Entomol. Soc. Am.">
        <title>Genomic analyses of the southern and eastern yellowjacket wasps (Hymenoptera: Vespidae) reveal evolutionary signatures of social life.</title>
        <authorList>
            <person name="Catto M.A."/>
            <person name="Caine P.B."/>
            <person name="Orr S.E."/>
            <person name="Hunt B.G."/>
            <person name="Goodisman M.A.D."/>
        </authorList>
    </citation>
    <scope>NUCLEOTIDE SEQUENCE [LARGE SCALE GENOMIC DNA]</scope>
    <source>
        <strain evidence="11">232</strain>
        <tissue evidence="11">Head and thorax</tissue>
    </source>
</reference>
<dbReference type="PANTHER" id="PTHR21137:SF35">
    <property type="entry name" value="ODORANT RECEPTOR 19A-RELATED"/>
    <property type="match status" value="1"/>
</dbReference>
<sequence>MITIIGLLWIVYENISKFSEFIDGSFSVSYLFNLGLFVLILTVSGTQVLMHSDQINEAVRYGSLFISILIQIFWQCWQAQRLLNCSNMPYEGESRTLVLYFNSLQENSYLNQDLIFETMRDNSNEFNDFLHRNIQFVITNGDLFAAIKLTRIDTINILKCIPTMTVAIGCGVKVINMVYHAKNIKTLLLKMIKNWNLITGEEEIRILRSYSERGRQLTLIYALDTMFIKFIQHSCAMFAILGYHLEHMADTENEKSDLNLDDKAYWRIISCIRQHKEIIDFVDRIESIYSTYFFLQLGYNMINMSITGTQIVLYADEMFEFIRLMLLALAQLLHLFFECWQAQQLIDHSALIHESICKAAWYRTSVKSKKLIGIMLIKTLETSKLTAGKLLVLCFECFAAVVNKSVSYFTILRTMQ</sequence>
<comment type="subcellular location">
    <subcellularLocation>
        <location evidence="1 10">Cell membrane</location>
        <topology evidence="1 10">Multi-pass membrane protein</topology>
    </subcellularLocation>
</comment>
<keyword evidence="6 10" id="KW-1133">Transmembrane helix</keyword>
<dbReference type="AlphaFoldDB" id="A0ABD2B440"/>
<dbReference type="PANTHER" id="PTHR21137">
    <property type="entry name" value="ODORANT RECEPTOR"/>
    <property type="match status" value="1"/>
</dbReference>
<evidence type="ECO:0000313" key="12">
    <source>
        <dbReference type="Proteomes" id="UP001607303"/>
    </source>
</evidence>
<protein>
    <recommendedName>
        <fullName evidence="10">Odorant receptor</fullName>
    </recommendedName>
</protein>
<evidence type="ECO:0000256" key="8">
    <source>
        <dbReference type="ARBA" id="ARBA00023170"/>
    </source>
</evidence>
<evidence type="ECO:0000256" key="2">
    <source>
        <dbReference type="ARBA" id="ARBA00022475"/>
    </source>
</evidence>
<keyword evidence="3 10" id="KW-0716">Sensory transduction</keyword>
<dbReference type="GO" id="GO:0005886">
    <property type="term" value="C:plasma membrane"/>
    <property type="evidence" value="ECO:0007669"/>
    <property type="project" value="UniProtKB-SubCell"/>
</dbReference>
<keyword evidence="2" id="KW-1003">Cell membrane</keyword>
<dbReference type="Proteomes" id="UP001607303">
    <property type="component" value="Unassembled WGS sequence"/>
</dbReference>
<evidence type="ECO:0000256" key="7">
    <source>
        <dbReference type="ARBA" id="ARBA00023136"/>
    </source>
</evidence>
<keyword evidence="9 10" id="KW-0807">Transducer</keyword>
<proteinExistence type="inferred from homology"/>
<evidence type="ECO:0000256" key="1">
    <source>
        <dbReference type="ARBA" id="ARBA00004651"/>
    </source>
</evidence>
<gene>
    <name evidence="11" type="ORF">V1477_016768</name>
</gene>
<comment type="similarity">
    <text evidence="10">Belongs to the insect chemoreceptor superfamily. Heteromeric odorant receptor channel (TC 1.A.69) family.</text>
</comment>
<evidence type="ECO:0000256" key="3">
    <source>
        <dbReference type="ARBA" id="ARBA00022606"/>
    </source>
</evidence>
<evidence type="ECO:0000256" key="5">
    <source>
        <dbReference type="ARBA" id="ARBA00022725"/>
    </source>
</evidence>
<dbReference type="Pfam" id="PF02949">
    <property type="entry name" value="7tm_6"/>
    <property type="match status" value="2"/>
</dbReference>
<dbReference type="GO" id="GO:0007608">
    <property type="term" value="P:sensory perception of smell"/>
    <property type="evidence" value="ECO:0007669"/>
    <property type="project" value="UniProtKB-KW"/>
</dbReference>
<dbReference type="InterPro" id="IPR004117">
    <property type="entry name" value="7tm6_olfct_rcpt"/>
</dbReference>
<name>A0ABD2B440_VESMC</name>
<dbReference type="GO" id="GO:0007165">
    <property type="term" value="P:signal transduction"/>
    <property type="evidence" value="ECO:0007669"/>
    <property type="project" value="UniProtKB-KW"/>
</dbReference>
<keyword evidence="12" id="KW-1185">Reference proteome</keyword>
<evidence type="ECO:0000256" key="6">
    <source>
        <dbReference type="ARBA" id="ARBA00022989"/>
    </source>
</evidence>